<name>A0AAW2DAH3_9ROSI</name>
<evidence type="ECO:0000256" key="1">
    <source>
        <dbReference type="SAM" id="MobiDB-lite"/>
    </source>
</evidence>
<sequence length="634" mass="70299">MDKEEGNGIEAVRTTQTCIFHEAGSSDKLRRSTLDAQEDAYGPWVVVTHRKQGTKISRASGGSTPLDLSVAGSGPKAKSQTYLVIKQGPLKAKMNLASKGKNVTGRNRVYKDSSKKTSTKATPSSSPKIQGAITHGVDKLEQRTPVEFQLTTGSWQEVGYIFGGHVGEAVGSGKHGNLGKWVQRQVEKGVEVSFSTNEGRSEHDVLSCVTLVRRKKNQILAIKNSVGEWIQEEKEIADLIRKGFGVIYTSLLTASSRVMPAISQWQGRLNEEEKESIGGQTAFVPGRKGIDNAIIVQELIHSISKKKGKVGYMAIKLDLEKAYDKLEWAFIRNMFLRINLPDNLIDLIMSCVTSDSTSILVNGAPLKPILPSREIRQGDPLSPNLFILCIEYLGQLIEDKCSNKLWNPVKASQSGLAFSHLLFVDDLVLFSRADHLNCSTIREVLDVFCEALGQTVSEVKSKVYFSPNVDEGTREELSDVLEFTSTQGLRKYLGRAALIQASSSTIPSYVMQCSYLPMRILEGMDRVNRNFLWSTSESTRKARHGVLRSLVTGPLSREDSNVKIRDIFKDNMWDWRCLDFDLSQNVKLMIQATPLALAAVGEDRLAWQATNTHSAGKPPSSVIFLFAIWDIWKS</sequence>
<keyword evidence="4" id="KW-1185">Reference proteome</keyword>
<organism evidence="3 4">
    <name type="scientific">Lithocarpus litseifolius</name>
    <dbReference type="NCBI Taxonomy" id="425828"/>
    <lineage>
        <taxon>Eukaryota</taxon>
        <taxon>Viridiplantae</taxon>
        <taxon>Streptophyta</taxon>
        <taxon>Embryophyta</taxon>
        <taxon>Tracheophyta</taxon>
        <taxon>Spermatophyta</taxon>
        <taxon>Magnoliopsida</taxon>
        <taxon>eudicotyledons</taxon>
        <taxon>Gunneridae</taxon>
        <taxon>Pentapetalae</taxon>
        <taxon>rosids</taxon>
        <taxon>fabids</taxon>
        <taxon>Fagales</taxon>
        <taxon>Fagaceae</taxon>
        <taxon>Lithocarpus</taxon>
    </lineage>
</organism>
<reference evidence="3 4" key="1">
    <citation type="submission" date="2024-01" db="EMBL/GenBank/DDBJ databases">
        <title>A telomere-to-telomere, gap-free genome of sweet tea (Lithocarpus litseifolius).</title>
        <authorList>
            <person name="Zhou J."/>
        </authorList>
    </citation>
    <scope>NUCLEOTIDE SEQUENCE [LARGE SCALE GENOMIC DNA]</scope>
    <source>
        <strain evidence="3">Zhou-2022a</strain>
        <tissue evidence="3">Leaf</tissue>
    </source>
</reference>
<dbReference type="Proteomes" id="UP001459277">
    <property type="component" value="Unassembled WGS sequence"/>
</dbReference>
<accession>A0AAW2DAH3</accession>
<feature type="compositionally biased region" description="Low complexity" evidence="1">
    <location>
        <begin position="119"/>
        <end position="128"/>
    </location>
</feature>
<dbReference type="CDD" id="cd01650">
    <property type="entry name" value="RT_nLTR_like"/>
    <property type="match status" value="1"/>
</dbReference>
<dbReference type="EMBL" id="JAZDWU010000003">
    <property type="protein sequence ID" value="KAL0007229.1"/>
    <property type="molecule type" value="Genomic_DNA"/>
</dbReference>
<feature type="domain" description="Reverse transcriptase" evidence="2">
    <location>
        <begin position="278"/>
        <end position="477"/>
    </location>
</feature>
<dbReference type="AlphaFoldDB" id="A0AAW2DAH3"/>
<feature type="region of interest" description="Disordered" evidence="1">
    <location>
        <begin position="99"/>
        <end position="131"/>
    </location>
</feature>
<dbReference type="InterPro" id="IPR000477">
    <property type="entry name" value="RT_dom"/>
</dbReference>
<protein>
    <recommendedName>
        <fullName evidence="2">Reverse transcriptase domain-containing protein</fullName>
    </recommendedName>
</protein>
<evidence type="ECO:0000259" key="2">
    <source>
        <dbReference type="Pfam" id="PF00078"/>
    </source>
</evidence>
<evidence type="ECO:0000313" key="4">
    <source>
        <dbReference type="Proteomes" id="UP001459277"/>
    </source>
</evidence>
<evidence type="ECO:0000313" key="3">
    <source>
        <dbReference type="EMBL" id="KAL0007229.1"/>
    </source>
</evidence>
<comment type="caution">
    <text evidence="3">The sequence shown here is derived from an EMBL/GenBank/DDBJ whole genome shotgun (WGS) entry which is preliminary data.</text>
</comment>
<proteinExistence type="predicted"/>
<dbReference type="PANTHER" id="PTHR31635">
    <property type="entry name" value="REVERSE TRANSCRIPTASE DOMAIN-CONTAINING PROTEIN-RELATED"/>
    <property type="match status" value="1"/>
</dbReference>
<dbReference type="Pfam" id="PF00078">
    <property type="entry name" value="RVT_1"/>
    <property type="match status" value="1"/>
</dbReference>
<dbReference type="PANTHER" id="PTHR31635:SF196">
    <property type="entry name" value="REVERSE TRANSCRIPTASE DOMAIN-CONTAINING PROTEIN-RELATED"/>
    <property type="match status" value="1"/>
</dbReference>
<gene>
    <name evidence="3" type="ORF">SO802_008731</name>
</gene>